<organism evidence="1 2">
    <name type="scientific">Escherichia coli (strain SMS-3-5 / SECEC)</name>
    <dbReference type="NCBI Taxonomy" id="439855"/>
    <lineage>
        <taxon>Bacteria</taxon>
        <taxon>Pseudomonadati</taxon>
        <taxon>Pseudomonadota</taxon>
        <taxon>Gammaproteobacteria</taxon>
        <taxon>Enterobacterales</taxon>
        <taxon>Enterobacteriaceae</taxon>
        <taxon>Escherichia</taxon>
    </lineage>
</organism>
<evidence type="ECO:0000313" key="2">
    <source>
        <dbReference type="Proteomes" id="UP000007011"/>
    </source>
</evidence>
<sequence>MGCVIESLFVIGFDIVFYQDQQDDTKSVFYVWCLSLFKRILYAK</sequence>
<evidence type="ECO:0000313" key="1">
    <source>
        <dbReference type="EMBL" id="ACB17593.1"/>
    </source>
</evidence>
<dbReference type="AlphaFoldDB" id="B1LLM6"/>
<dbReference type="Proteomes" id="UP000007011">
    <property type="component" value="Chromosome"/>
</dbReference>
<reference evidence="1 2" key="1">
    <citation type="journal article" date="2008" name="J. Bacteriol.">
        <title>Insights into the environmental resistance gene pool from the genome sequence of the multidrug-resistant environmental isolate Escherichia coli SMS-3-5.</title>
        <authorList>
            <person name="Fricke W.F."/>
            <person name="Wright M.S."/>
            <person name="Lindell A.H."/>
            <person name="Harkins D.M."/>
            <person name="Baker-Austin C."/>
            <person name="Ravel J."/>
            <person name="Stepanauskas R."/>
        </authorList>
    </citation>
    <scope>NUCLEOTIDE SEQUENCE [LARGE SCALE GENOMIC DNA]</scope>
    <source>
        <strain evidence="2">SMS-3-5 / SECEC</strain>
    </source>
</reference>
<dbReference type="EMBL" id="CP000970">
    <property type="protein sequence ID" value="ACB17593.1"/>
    <property type="molecule type" value="Genomic_DNA"/>
</dbReference>
<accession>B1LLM6</accession>
<name>B1LLM6_ECOSM</name>
<dbReference type="KEGG" id="ecm:EcSMS35_2427"/>
<protein>
    <submittedName>
        <fullName evidence="1">Uncharacterized protein</fullName>
    </submittedName>
</protein>
<gene>
    <name evidence="1" type="ordered locus">EcSMS35_2427</name>
</gene>
<dbReference type="HOGENOM" id="CLU_3215513_0_0_6"/>
<proteinExistence type="predicted"/>